<dbReference type="InterPro" id="IPR013083">
    <property type="entry name" value="Znf_RING/FYVE/PHD"/>
</dbReference>
<evidence type="ECO:0000256" key="2">
    <source>
        <dbReference type="ARBA" id="ARBA00022833"/>
    </source>
</evidence>
<dbReference type="PANTHER" id="PTHR46569:SF1">
    <property type="entry name" value="E3 UBIQUITIN-PROTEIN LIGASE RFWD3-RELATED"/>
    <property type="match status" value="1"/>
</dbReference>
<evidence type="ECO:0000256" key="4">
    <source>
        <dbReference type="SAM" id="Coils"/>
    </source>
</evidence>
<keyword evidence="4" id="KW-0175">Coiled coil</keyword>
<dbReference type="Proteomes" id="UP001152799">
    <property type="component" value="Chromosome 6"/>
</dbReference>
<dbReference type="Gene3D" id="3.30.40.10">
    <property type="entry name" value="Zinc/RING finger domain, C3HC4 (zinc finger)"/>
    <property type="match status" value="1"/>
</dbReference>
<dbReference type="GO" id="GO:0005634">
    <property type="term" value="C:nucleus"/>
    <property type="evidence" value="ECO:0007669"/>
    <property type="project" value="TreeGrafter"/>
</dbReference>
<keyword evidence="1 3" id="KW-0479">Metal-binding</keyword>
<reference evidence="6" key="1">
    <citation type="submission" date="2022-01" db="EMBL/GenBank/DDBJ databases">
        <authorList>
            <person name="King R."/>
        </authorList>
    </citation>
    <scope>NUCLEOTIDE SEQUENCE</scope>
</reference>
<dbReference type="EMBL" id="OU892282">
    <property type="protein sequence ID" value="CAG9769900.1"/>
    <property type="molecule type" value="Genomic_DNA"/>
</dbReference>
<name>A0A9N9MR82_9CUCU</name>
<dbReference type="Pfam" id="PF13639">
    <property type="entry name" value="zf-RING_2"/>
    <property type="match status" value="1"/>
</dbReference>
<dbReference type="GO" id="GO:0090734">
    <property type="term" value="C:site of DNA damage"/>
    <property type="evidence" value="ECO:0007669"/>
    <property type="project" value="TreeGrafter"/>
</dbReference>
<dbReference type="SMART" id="SM00184">
    <property type="entry name" value="RING"/>
    <property type="match status" value="1"/>
</dbReference>
<feature type="coiled-coil region" evidence="4">
    <location>
        <begin position="192"/>
        <end position="226"/>
    </location>
</feature>
<dbReference type="OrthoDB" id="8062037at2759"/>
<dbReference type="InterPro" id="IPR001841">
    <property type="entry name" value="Znf_RING"/>
</dbReference>
<dbReference type="PANTHER" id="PTHR46569">
    <property type="entry name" value="E3 UBIQUITIN-PROTEIN LIGASE TRAIP"/>
    <property type="match status" value="1"/>
</dbReference>
<dbReference type="GO" id="GO:0031297">
    <property type="term" value="P:replication fork processing"/>
    <property type="evidence" value="ECO:0007669"/>
    <property type="project" value="TreeGrafter"/>
</dbReference>
<feature type="coiled-coil region" evidence="4">
    <location>
        <begin position="85"/>
        <end position="164"/>
    </location>
</feature>
<feature type="domain" description="RING-type" evidence="5">
    <location>
        <begin position="5"/>
        <end position="46"/>
    </location>
</feature>
<keyword evidence="7" id="KW-1185">Reference proteome</keyword>
<dbReference type="AlphaFoldDB" id="A0A9N9MR82"/>
<dbReference type="InterPro" id="IPR052639">
    <property type="entry name" value="TRAIP_ubiq-protein_ligase"/>
</dbReference>
<accession>A0A9N9MR82</accession>
<protein>
    <recommendedName>
        <fullName evidence="5">RING-type domain-containing protein</fullName>
    </recommendedName>
</protein>
<evidence type="ECO:0000256" key="3">
    <source>
        <dbReference type="PROSITE-ProRule" id="PRU00175"/>
    </source>
</evidence>
<dbReference type="GO" id="GO:0008270">
    <property type="term" value="F:zinc ion binding"/>
    <property type="evidence" value="ECO:0007669"/>
    <property type="project" value="UniProtKB-KW"/>
</dbReference>
<evidence type="ECO:0000259" key="5">
    <source>
        <dbReference type="PROSITE" id="PS50089"/>
    </source>
</evidence>
<evidence type="ECO:0000256" key="1">
    <source>
        <dbReference type="ARBA" id="ARBA00022771"/>
    </source>
</evidence>
<proteinExistence type="predicted"/>
<evidence type="ECO:0000313" key="6">
    <source>
        <dbReference type="EMBL" id="CAG9769900.1"/>
    </source>
</evidence>
<organism evidence="6 7">
    <name type="scientific">Ceutorhynchus assimilis</name>
    <name type="common">cabbage seed weevil</name>
    <dbReference type="NCBI Taxonomy" id="467358"/>
    <lineage>
        <taxon>Eukaryota</taxon>
        <taxon>Metazoa</taxon>
        <taxon>Ecdysozoa</taxon>
        <taxon>Arthropoda</taxon>
        <taxon>Hexapoda</taxon>
        <taxon>Insecta</taxon>
        <taxon>Pterygota</taxon>
        <taxon>Neoptera</taxon>
        <taxon>Endopterygota</taxon>
        <taxon>Coleoptera</taxon>
        <taxon>Polyphaga</taxon>
        <taxon>Cucujiformia</taxon>
        <taxon>Curculionidae</taxon>
        <taxon>Ceutorhynchinae</taxon>
        <taxon>Ceutorhynchus</taxon>
    </lineage>
</organism>
<gene>
    <name evidence="6" type="ORF">CEUTPL_LOCUS10373</name>
</gene>
<dbReference type="SUPFAM" id="SSF57850">
    <property type="entry name" value="RING/U-box"/>
    <property type="match status" value="1"/>
</dbReference>
<keyword evidence="2" id="KW-0862">Zinc</keyword>
<dbReference type="GO" id="GO:0016567">
    <property type="term" value="P:protein ubiquitination"/>
    <property type="evidence" value="ECO:0007669"/>
    <property type="project" value="TreeGrafter"/>
</dbReference>
<evidence type="ECO:0000313" key="7">
    <source>
        <dbReference type="Proteomes" id="UP001152799"/>
    </source>
</evidence>
<dbReference type="GO" id="GO:0061630">
    <property type="term" value="F:ubiquitin protein ligase activity"/>
    <property type="evidence" value="ECO:0007669"/>
    <property type="project" value="TreeGrafter"/>
</dbReference>
<keyword evidence="1 3" id="KW-0863">Zinc-finger</keyword>
<sequence>MNITCVICSDLFTPSASIYTTPCGHIFHYHCLLHWFENSKTCPQCRAKASPKVLVRLYMNVNASQGAEADSTVLQYKLEAAEFSMKLKERDANEIAKTNQKLKEQNKSLRSSIKELELATPRFESVIAALKDQIKYFKNEAKKCAQLESEVKMHKNRIKDLEHVQLAVEGSRLQVDEIIRNENNVESLALLAATLKKSLIDTDRKKKELQHELRKTQSELSQTKRKMSETQFNYDSMKIQLETLQVSHAKEISFLKDKVSQLKSKTLNGPVNDSFNKSVKRIIAESPINYNRTPVLSDQQEDIIDLSETPPCSGSKVHSASASTMDCNKKDDLIDLCQDLGQDSPLAPSSMGLFAMQRAKRCAEKPDANKFTIFKSVPSSKSSQEPVESVTKYKRVNFSYDGLGGSSQQDLYPSQVMKKPKISKFKKLSADAGKPTRKISEFINIS</sequence>
<dbReference type="PROSITE" id="PS50089">
    <property type="entry name" value="ZF_RING_2"/>
    <property type="match status" value="1"/>
</dbReference>